<keyword evidence="1" id="KW-0732">Signal</keyword>
<evidence type="ECO:0000313" key="4">
    <source>
        <dbReference type="Proteomes" id="UP001595803"/>
    </source>
</evidence>
<evidence type="ECO:0000259" key="2">
    <source>
        <dbReference type="Pfam" id="PF03713"/>
    </source>
</evidence>
<gene>
    <name evidence="3" type="ORF">ACFOSB_06415</name>
</gene>
<dbReference type="Gene3D" id="1.20.1260.10">
    <property type="match status" value="2"/>
</dbReference>
<organism evidence="3 4">
    <name type="scientific">Deinococcus rufus</name>
    <dbReference type="NCBI Taxonomy" id="2136097"/>
    <lineage>
        <taxon>Bacteria</taxon>
        <taxon>Thermotogati</taxon>
        <taxon>Deinococcota</taxon>
        <taxon>Deinococci</taxon>
        <taxon>Deinococcales</taxon>
        <taxon>Deinococcaceae</taxon>
        <taxon>Deinococcus</taxon>
    </lineage>
</organism>
<protein>
    <submittedName>
        <fullName evidence="3">DUF305 domain-containing protein</fullName>
    </submittedName>
</protein>
<sequence>MIRTLTLALLLTGAALAGGGGAPMAGGMGSMDHGAHGMAGMDMPMSMQAMGEQMTAELRPLRGRAFNVRFAQLMADHHQAAIDMARMEVMRGQDARVKAAAQQVIAAQEQEIATMTGWIRAWTGQDYTPKGMGMDMEVMGSVDRWFLTGMIPHHRGAIAMAKLAPTHTQDMQVRALAADIIRAQQAEITQYTAWQRVVK</sequence>
<feature type="chain" id="PRO_5046399137" evidence="1">
    <location>
        <begin position="18"/>
        <end position="199"/>
    </location>
</feature>
<dbReference type="EMBL" id="JBHRZG010000006">
    <property type="protein sequence ID" value="MFC3832488.1"/>
    <property type="molecule type" value="Genomic_DNA"/>
</dbReference>
<reference evidence="4" key="1">
    <citation type="journal article" date="2019" name="Int. J. Syst. Evol. Microbiol.">
        <title>The Global Catalogue of Microorganisms (GCM) 10K type strain sequencing project: providing services to taxonomists for standard genome sequencing and annotation.</title>
        <authorList>
            <consortium name="The Broad Institute Genomics Platform"/>
            <consortium name="The Broad Institute Genome Sequencing Center for Infectious Disease"/>
            <person name="Wu L."/>
            <person name="Ma J."/>
        </authorList>
    </citation>
    <scope>NUCLEOTIDE SEQUENCE [LARGE SCALE GENOMIC DNA]</scope>
    <source>
        <strain evidence="4">CCTCC AB 2017081</strain>
    </source>
</reference>
<accession>A0ABV7Z5X1</accession>
<dbReference type="PANTHER" id="PTHR36933">
    <property type="entry name" value="SLL0788 PROTEIN"/>
    <property type="match status" value="1"/>
</dbReference>
<evidence type="ECO:0000313" key="3">
    <source>
        <dbReference type="EMBL" id="MFC3832488.1"/>
    </source>
</evidence>
<dbReference type="PANTHER" id="PTHR36933:SF1">
    <property type="entry name" value="SLL0788 PROTEIN"/>
    <property type="match status" value="1"/>
</dbReference>
<evidence type="ECO:0000256" key="1">
    <source>
        <dbReference type="SAM" id="SignalP"/>
    </source>
</evidence>
<name>A0ABV7Z5X1_9DEIO</name>
<keyword evidence="4" id="KW-1185">Reference proteome</keyword>
<proteinExistence type="predicted"/>
<dbReference type="RefSeq" id="WP_322474131.1">
    <property type="nucleotide sequence ID" value="NZ_JBHRZG010000006.1"/>
</dbReference>
<dbReference type="Proteomes" id="UP001595803">
    <property type="component" value="Unassembled WGS sequence"/>
</dbReference>
<comment type="caution">
    <text evidence="3">The sequence shown here is derived from an EMBL/GenBank/DDBJ whole genome shotgun (WGS) entry which is preliminary data.</text>
</comment>
<dbReference type="InterPro" id="IPR012347">
    <property type="entry name" value="Ferritin-like"/>
</dbReference>
<feature type="signal peptide" evidence="1">
    <location>
        <begin position="1"/>
        <end position="17"/>
    </location>
</feature>
<dbReference type="InterPro" id="IPR005183">
    <property type="entry name" value="DUF305_CopM-like"/>
</dbReference>
<dbReference type="Pfam" id="PF03713">
    <property type="entry name" value="DUF305"/>
    <property type="match status" value="2"/>
</dbReference>
<feature type="domain" description="DUF305" evidence="2">
    <location>
        <begin position="32"/>
        <end position="118"/>
    </location>
</feature>
<feature type="domain" description="DUF305" evidence="2">
    <location>
        <begin position="143"/>
        <end position="196"/>
    </location>
</feature>